<comment type="caution">
    <text evidence="2">The sequence shown here is derived from an EMBL/GenBank/DDBJ whole genome shotgun (WGS) entry which is preliminary data.</text>
</comment>
<name>A0A9P6QZQ8_9FUNG</name>
<feature type="region of interest" description="Disordered" evidence="1">
    <location>
        <begin position="656"/>
        <end position="679"/>
    </location>
</feature>
<keyword evidence="3" id="KW-1185">Reference proteome</keyword>
<dbReference type="Proteomes" id="UP000738325">
    <property type="component" value="Unassembled WGS sequence"/>
</dbReference>
<dbReference type="PANTHER" id="PTHR13318">
    <property type="entry name" value="PARTNER OF PAIRED, ISOFORM B-RELATED"/>
    <property type="match status" value="1"/>
</dbReference>
<evidence type="ECO:0000256" key="1">
    <source>
        <dbReference type="SAM" id="MobiDB-lite"/>
    </source>
</evidence>
<proteinExistence type="predicted"/>
<dbReference type="GO" id="GO:0031146">
    <property type="term" value="P:SCF-dependent proteasomal ubiquitin-dependent protein catabolic process"/>
    <property type="evidence" value="ECO:0007669"/>
    <property type="project" value="TreeGrafter"/>
</dbReference>
<dbReference type="SMART" id="SM00367">
    <property type="entry name" value="LRR_CC"/>
    <property type="match status" value="4"/>
</dbReference>
<gene>
    <name evidence="2" type="ORF">BGZ99_000859</name>
</gene>
<dbReference type="GO" id="GO:0019005">
    <property type="term" value="C:SCF ubiquitin ligase complex"/>
    <property type="evidence" value="ECO:0007669"/>
    <property type="project" value="TreeGrafter"/>
</dbReference>
<dbReference type="AlphaFoldDB" id="A0A9P6QZQ8"/>
<dbReference type="Gene3D" id="3.80.10.10">
    <property type="entry name" value="Ribonuclease Inhibitor"/>
    <property type="match status" value="2"/>
</dbReference>
<dbReference type="InterPro" id="IPR032675">
    <property type="entry name" value="LRR_dom_sf"/>
</dbReference>
<dbReference type="OrthoDB" id="550575at2759"/>
<protein>
    <submittedName>
        <fullName evidence="2">Uncharacterized protein</fullName>
    </submittedName>
</protein>
<reference evidence="2" key="1">
    <citation type="journal article" date="2020" name="Fungal Divers.">
        <title>Resolving the Mortierellaceae phylogeny through synthesis of multi-gene phylogenetics and phylogenomics.</title>
        <authorList>
            <person name="Vandepol N."/>
            <person name="Liber J."/>
            <person name="Desiro A."/>
            <person name="Na H."/>
            <person name="Kennedy M."/>
            <person name="Barry K."/>
            <person name="Grigoriev I.V."/>
            <person name="Miller A.N."/>
            <person name="O'Donnell K."/>
            <person name="Stajich J.E."/>
            <person name="Bonito G."/>
        </authorList>
    </citation>
    <scope>NUCLEOTIDE SEQUENCE</scope>
    <source>
        <strain evidence="2">REB-010B</strain>
    </source>
</reference>
<dbReference type="InterPro" id="IPR006553">
    <property type="entry name" value="Leu-rich_rpt_Cys-con_subtyp"/>
</dbReference>
<organism evidence="2 3">
    <name type="scientific">Dissophora globulifera</name>
    <dbReference type="NCBI Taxonomy" id="979702"/>
    <lineage>
        <taxon>Eukaryota</taxon>
        <taxon>Fungi</taxon>
        <taxon>Fungi incertae sedis</taxon>
        <taxon>Mucoromycota</taxon>
        <taxon>Mortierellomycotina</taxon>
        <taxon>Mortierellomycetes</taxon>
        <taxon>Mortierellales</taxon>
        <taxon>Mortierellaceae</taxon>
        <taxon>Dissophora</taxon>
    </lineage>
</organism>
<dbReference type="EMBL" id="JAAAIP010001191">
    <property type="protein sequence ID" value="KAG0309471.1"/>
    <property type="molecule type" value="Genomic_DNA"/>
</dbReference>
<feature type="region of interest" description="Disordered" evidence="1">
    <location>
        <begin position="1"/>
        <end position="45"/>
    </location>
</feature>
<evidence type="ECO:0000313" key="3">
    <source>
        <dbReference type="Proteomes" id="UP000738325"/>
    </source>
</evidence>
<dbReference type="SUPFAM" id="SSF52047">
    <property type="entry name" value="RNI-like"/>
    <property type="match status" value="1"/>
</dbReference>
<sequence length="679" mass="77580">MAERETDVNQDNGPHQYESVGQPASSIESKQGQHHRQFTGPDLALEPRHRSNAVELIALGRNTGSHVGTVRPVNLKGTKTRFPFHLEELDLSCCKNLYGPTLFPVLALLGPQLRDLSVGFIPNIADINDPSDLIRLLKHCPNLTRLNVAGADVGDRFLAALEGTTNELEPRAMEVLDMETAQIGPDSPVPLIKVSRDKLKQMMLPYNLKVKDNFIYAFIEDSKKPNMTLHPFKTFVRNDVLSVLQLDPGMNITHEALLDLFRHTTALTRVTLNGLDVRDDILEALAAANRNRMKRLGLGIPEAWIRHEQGTVNFMTKQEEGGKLPPMPVTTAGTKRYDVACGAWVPGGLNSLSLEKCINVTNQGIRAIVRSCPMLWELNLSGCKSVSMRVFRGPWVCNEMRFLNISGINMRTRIKTRGMILEEQIENERYPMSPLLKTHPSDDFLDDGEYDFMILPLSMDDEDELDNSHIVDEDCSVLEDTLDTMNMYLPKAFRNDGETRRTLNEFYRKLGQFDELFILHMGRSDYRIRLQDGLDLVLPALTKNLVQWDMSRSFEYILQSAELEWLGKHFGYGFDFIKNKDELERQYKIMNESQRSKDSEERWKKGLNRVSNLKTLHLCKDSIEQANLDTDLYEWFMKSGFRVDLVSDWFMRSDDEAESEDEWEVTDDELDEIDAGINE</sequence>
<evidence type="ECO:0000313" key="2">
    <source>
        <dbReference type="EMBL" id="KAG0309471.1"/>
    </source>
</evidence>
<accession>A0A9P6QZQ8</accession>